<dbReference type="KEGG" id="marz:MARA_45470"/>
<sequence length="92" mass="10055">MATWVLAYLGGWTVSAVVAYLAARRLCETGTPAGRTFALAVVGGLFWPLLLVGVIEMSSVAVWSAARSWRKPATVPESWMTRTPDRMLLAMR</sequence>
<protein>
    <submittedName>
        <fullName evidence="2">Uncharacterized protein</fullName>
    </submittedName>
</protein>
<evidence type="ECO:0000256" key="1">
    <source>
        <dbReference type="SAM" id="Phobius"/>
    </source>
</evidence>
<evidence type="ECO:0000313" key="3">
    <source>
        <dbReference type="Proteomes" id="UP000467428"/>
    </source>
</evidence>
<evidence type="ECO:0000313" key="2">
    <source>
        <dbReference type="EMBL" id="BBY51079.1"/>
    </source>
</evidence>
<accession>A0A7I7S470</accession>
<dbReference type="EMBL" id="AP022593">
    <property type="protein sequence ID" value="BBY51079.1"/>
    <property type="molecule type" value="Genomic_DNA"/>
</dbReference>
<dbReference type="Proteomes" id="UP000467428">
    <property type="component" value="Chromosome"/>
</dbReference>
<dbReference type="RefSeq" id="WP_163921112.1">
    <property type="nucleotide sequence ID" value="NZ_AP022593.1"/>
</dbReference>
<keyword evidence="1" id="KW-0812">Transmembrane</keyword>
<dbReference type="AlphaFoldDB" id="A0A7I7S470"/>
<feature type="transmembrane region" description="Helical" evidence="1">
    <location>
        <begin position="6"/>
        <end position="23"/>
    </location>
</feature>
<keyword evidence="1" id="KW-1133">Transmembrane helix</keyword>
<organism evidence="2 3">
    <name type="scientific">Mycolicibacterium arabiense</name>
    <dbReference type="NCBI Taxonomy" id="1286181"/>
    <lineage>
        <taxon>Bacteria</taxon>
        <taxon>Bacillati</taxon>
        <taxon>Actinomycetota</taxon>
        <taxon>Actinomycetes</taxon>
        <taxon>Mycobacteriales</taxon>
        <taxon>Mycobacteriaceae</taxon>
        <taxon>Mycolicibacterium</taxon>
    </lineage>
</organism>
<gene>
    <name evidence="2" type="ORF">MARA_45470</name>
</gene>
<proteinExistence type="predicted"/>
<geneLocation type="plasmid" evidence="3">
    <name>pjcm18538 dna</name>
</geneLocation>
<keyword evidence="1" id="KW-0472">Membrane</keyword>
<reference evidence="2 3" key="1">
    <citation type="journal article" date="2019" name="Emerg. Microbes Infect.">
        <title>Comprehensive subspecies identification of 175 nontuberculous mycobacteria species based on 7547 genomic profiles.</title>
        <authorList>
            <person name="Matsumoto Y."/>
            <person name="Kinjo T."/>
            <person name="Motooka D."/>
            <person name="Nabeya D."/>
            <person name="Jung N."/>
            <person name="Uechi K."/>
            <person name="Horii T."/>
            <person name="Iida T."/>
            <person name="Fujita J."/>
            <person name="Nakamura S."/>
        </authorList>
    </citation>
    <scope>NUCLEOTIDE SEQUENCE [LARGE SCALE GENOMIC DNA]</scope>
    <source>
        <strain evidence="2 3">JCM 18538</strain>
    </source>
</reference>
<keyword evidence="3" id="KW-1185">Reference proteome</keyword>
<feature type="transmembrane region" description="Helical" evidence="1">
    <location>
        <begin position="35"/>
        <end position="55"/>
    </location>
</feature>
<name>A0A7I7S470_9MYCO</name>